<gene>
    <name evidence="1" type="ORF">NDO55_06770</name>
</gene>
<dbReference type="PROSITE" id="PS51257">
    <property type="entry name" value="PROKAR_LIPOPROTEIN"/>
    <property type="match status" value="1"/>
</dbReference>
<reference evidence="1" key="1">
    <citation type="submission" date="2022-06" db="EMBL/GenBank/DDBJ databases">
        <title>Sphingomicrobium sedimins sp. nov., a marine bacterium isolated from tidal flat.</title>
        <authorList>
            <person name="Kim C.-H."/>
            <person name="Yoo Y."/>
            <person name="Kim J.-J."/>
        </authorList>
    </citation>
    <scope>NUCLEOTIDE SEQUENCE</scope>
    <source>
        <strain evidence="1">GRR-S6-50</strain>
    </source>
</reference>
<comment type="caution">
    <text evidence="1">The sequence shown here is derived from an EMBL/GenBank/DDBJ whole genome shotgun (WGS) entry which is preliminary data.</text>
</comment>
<protein>
    <submittedName>
        <fullName evidence="1">Uncharacterized protein</fullName>
    </submittedName>
</protein>
<keyword evidence="2" id="KW-1185">Reference proteome</keyword>
<organism evidence="1 2">
    <name type="scientific">Sphingomicrobium sediminis</name>
    <dbReference type="NCBI Taxonomy" id="2950949"/>
    <lineage>
        <taxon>Bacteria</taxon>
        <taxon>Pseudomonadati</taxon>
        <taxon>Pseudomonadota</taxon>
        <taxon>Alphaproteobacteria</taxon>
        <taxon>Sphingomonadales</taxon>
        <taxon>Sphingomonadaceae</taxon>
        <taxon>Sphingomicrobium</taxon>
    </lineage>
</organism>
<dbReference type="AlphaFoldDB" id="A0A9X2ELF7"/>
<sequence length="62" mass="6661">MRFAFPLVALTLLTACGRADPPVAEQPDEVANDRLDSIELRLDEARDLAPPDLESVEAAAAI</sequence>
<name>A0A9X2ELF7_9SPHN</name>
<dbReference type="RefSeq" id="WP_252113643.1">
    <property type="nucleotide sequence ID" value="NZ_JAMSHT010000001.1"/>
</dbReference>
<dbReference type="EMBL" id="JAMSHT010000001">
    <property type="protein sequence ID" value="MCM8557519.1"/>
    <property type="molecule type" value="Genomic_DNA"/>
</dbReference>
<evidence type="ECO:0000313" key="1">
    <source>
        <dbReference type="EMBL" id="MCM8557519.1"/>
    </source>
</evidence>
<accession>A0A9X2ELF7</accession>
<proteinExistence type="predicted"/>
<evidence type="ECO:0000313" key="2">
    <source>
        <dbReference type="Proteomes" id="UP001155128"/>
    </source>
</evidence>
<dbReference type="Proteomes" id="UP001155128">
    <property type="component" value="Unassembled WGS sequence"/>
</dbReference>